<evidence type="ECO:0000256" key="1">
    <source>
        <dbReference type="SAM" id="MobiDB-lite"/>
    </source>
</evidence>
<reference evidence="2" key="1">
    <citation type="submission" date="2020-05" db="EMBL/GenBank/DDBJ databases">
        <authorList>
            <person name="Chiriac C."/>
            <person name="Salcher M."/>
            <person name="Ghai R."/>
            <person name="Kavagutti S V."/>
        </authorList>
    </citation>
    <scope>NUCLEOTIDE SEQUENCE</scope>
</reference>
<evidence type="ECO:0000313" key="2">
    <source>
        <dbReference type="EMBL" id="CAB5229795.1"/>
    </source>
</evidence>
<dbReference type="EMBL" id="LR798411">
    <property type="protein sequence ID" value="CAB5229795.1"/>
    <property type="molecule type" value="Genomic_DNA"/>
</dbReference>
<name>A0A6J7XFU2_9CAUD</name>
<protein>
    <submittedName>
        <fullName evidence="2">Uncharacterized protein</fullName>
    </submittedName>
</protein>
<proteinExistence type="predicted"/>
<accession>A0A6J7XFU2</accession>
<feature type="region of interest" description="Disordered" evidence="1">
    <location>
        <begin position="1"/>
        <end position="33"/>
    </location>
</feature>
<sequence>MKGYEDLVPAKTAQPTQSSGYGDLVPSNKPPVSDRAAFGVYPKPGLEPKKDEKDFLGEAGDVAKAGGYGAAAGYFMPEIMTVGGLAAGAFPPTAPLSPFLLAGGQLARGGRLASALAGGLSAATGKAAGKVVPEPEKVEVDIPGIQLTRKQLAETAGEFAGPGALKAGEVAARGVPIVGSAIRSLERFGNMGRAEYADAAARELALIAKPGLRERFAGSAVPVTEIKAYRDIYDALAGLDSAKRREGEMALEGAKTKAQKVISHYSEQARRVQQFDVAEAQRLREKGNTDAQQLIDDAISQVEKKFGIVRKAEEAGQKAVKGGEEALAAIGNAQRSRYDIGAALQNKVKATDDAQVKALQEAFGNDKKIRDEIVAKQEAAGIFPENTEAFKNTLAFLNDKLVKGRQPAERVKIDVTEQGVKNAYERVREAMLNKRVMMEGTDAEIAQQVAAIEKAGGRVQKGTNPATGEPAYYRVYKTSFEALDPVRRKLGEAFDGKPVEGFEGLLKDQAKDLYGRIRSIQVEYAGGKDGPQDLLLRNYSEGKDILNALRIPAGRKMIGADKLNPEYLTQDPSEIPAAFFRTKKGVQDLLQITKDPALVEGAASDYLARKLSGKNTKEINDFLKDNKEWIDLFPGLSGRVKSAVSALERGESVGSKTGKLAEALRTEIKNLPIAAEQQAGKVRTEAEKEAAARAQAGFKRAADIRETGKKMAATVTPEQAKIESILGKGDPTVEIEKLISSGETTKLRDAAPFIKSNPQLLDSFNRALDITLSRMNPKNVLDDYERIIKPALLNTGLVSSQKAAELSQRIRTVQMTLEPSAAAQTARWIIKTGISGEAGTRLTD</sequence>
<gene>
    <name evidence="2" type="ORF">UFOVP1562_15</name>
</gene>
<organism evidence="2">
    <name type="scientific">uncultured Caudovirales phage</name>
    <dbReference type="NCBI Taxonomy" id="2100421"/>
    <lineage>
        <taxon>Viruses</taxon>
        <taxon>Duplodnaviria</taxon>
        <taxon>Heunggongvirae</taxon>
        <taxon>Uroviricota</taxon>
        <taxon>Caudoviricetes</taxon>
        <taxon>Peduoviridae</taxon>
        <taxon>Maltschvirus</taxon>
        <taxon>Maltschvirus maltsch</taxon>
    </lineage>
</organism>